<dbReference type="Pfam" id="PF00560">
    <property type="entry name" value="LRR_1"/>
    <property type="match status" value="1"/>
</dbReference>
<reference evidence="1 2" key="2">
    <citation type="journal article" date="2017" name="Front. Plant Sci.">
        <title>Gene Classification and Mining of Molecular Markers Useful in Red Clover (Trifolium pratense) Breeding.</title>
        <authorList>
            <person name="Istvanek J."/>
            <person name="Dluhosova J."/>
            <person name="Dluhos P."/>
            <person name="Patkova L."/>
            <person name="Nedelnik J."/>
            <person name="Repkova J."/>
        </authorList>
    </citation>
    <scope>NUCLEOTIDE SEQUENCE [LARGE SCALE GENOMIC DNA]</scope>
    <source>
        <strain evidence="2">cv. Tatra</strain>
        <tissue evidence="1">Young leaves</tissue>
    </source>
</reference>
<proteinExistence type="predicted"/>
<dbReference type="Gene3D" id="3.80.10.10">
    <property type="entry name" value="Ribonuclease Inhibitor"/>
    <property type="match status" value="1"/>
</dbReference>
<dbReference type="AlphaFoldDB" id="A0A2K3KL65"/>
<dbReference type="Proteomes" id="UP000236291">
    <property type="component" value="Unassembled WGS sequence"/>
</dbReference>
<gene>
    <name evidence="1" type="ORF">L195_g055412</name>
</gene>
<dbReference type="SUPFAM" id="SSF52058">
    <property type="entry name" value="L domain-like"/>
    <property type="match status" value="1"/>
</dbReference>
<protein>
    <submittedName>
        <fullName evidence="1">LRR receptor-like kinase family protein</fullName>
    </submittedName>
</protein>
<dbReference type="InterPro" id="IPR001611">
    <property type="entry name" value="Leu-rich_rpt"/>
</dbReference>
<dbReference type="InterPro" id="IPR032675">
    <property type="entry name" value="LRR_dom_sf"/>
</dbReference>
<dbReference type="GO" id="GO:0016301">
    <property type="term" value="F:kinase activity"/>
    <property type="evidence" value="ECO:0007669"/>
    <property type="project" value="UniProtKB-KW"/>
</dbReference>
<feature type="non-terminal residue" evidence="1">
    <location>
        <position position="90"/>
    </location>
</feature>
<keyword evidence="1" id="KW-0675">Receptor</keyword>
<keyword evidence="1" id="KW-0808">Transferase</keyword>
<evidence type="ECO:0000313" key="2">
    <source>
        <dbReference type="Proteomes" id="UP000236291"/>
    </source>
</evidence>
<comment type="caution">
    <text evidence="1">The sequence shown here is derived from an EMBL/GenBank/DDBJ whole genome shotgun (WGS) entry which is preliminary data.</text>
</comment>
<sequence length="90" mass="9920">MSLSSLFSFSSLTIINLEDNQLPSEIPGKLGGLFQLQTLRLGFNSFAGKLSNNFLSGSIPLTLFTGTLSLISIPLTHCTLRWDKQVVLYR</sequence>
<reference evidence="1 2" key="1">
    <citation type="journal article" date="2014" name="Am. J. Bot.">
        <title>Genome assembly and annotation for red clover (Trifolium pratense; Fabaceae).</title>
        <authorList>
            <person name="Istvanek J."/>
            <person name="Jaros M."/>
            <person name="Krenek A."/>
            <person name="Repkova J."/>
        </authorList>
    </citation>
    <scope>NUCLEOTIDE SEQUENCE [LARGE SCALE GENOMIC DNA]</scope>
    <source>
        <strain evidence="2">cv. Tatra</strain>
        <tissue evidence="1">Young leaves</tissue>
    </source>
</reference>
<evidence type="ECO:0000313" key="1">
    <source>
        <dbReference type="EMBL" id="PNX67035.1"/>
    </source>
</evidence>
<organism evidence="1 2">
    <name type="scientific">Trifolium pratense</name>
    <name type="common">Red clover</name>
    <dbReference type="NCBI Taxonomy" id="57577"/>
    <lineage>
        <taxon>Eukaryota</taxon>
        <taxon>Viridiplantae</taxon>
        <taxon>Streptophyta</taxon>
        <taxon>Embryophyta</taxon>
        <taxon>Tracheophyta</taxon>
        <taxon>Spermatophyta</taxon>
        <taxon>Magnoliopsida</taxon>
        <taxon>eudicotyledons</taxon>
        <taxon>Gunneridae</taxon>
        <taxon>Pentapetalae</taxon>
        <taxon>rosids</taxon>
        <taxon>fabids</taxon>
        <taxon>Fabales</taxon>
        <taxon>Fabaceae</taxon>
        <taxon>Papilionoideae</taxon>
        <taxon>50 kb inversion clade</taxon>
        <taxon>NPAAA clade</taxon>
        <taxon>Hologalegina</taxon>
        <taxon>IRL clade</taxon>
        <taxon>Trifolieae</taxon>
        <taxon>Trifolium</taxon>
    </lineage>
</organism>
<accession>A0A2K3KL65</accession>
<keyword evidence="1" id="KW-0418">Kinase</keyword>
<dbReference type="EMBL" id="ASHM01100861">
    <property type="protein sequence ID" value="PNX67035.1"/>
    <property type="molecule type" value="Genomic_DNA"/>
</dbReference>
<name>A0A2K3KL65_TRIPR</name>